<dbReference type="Pfam" id="PF04014">
    <property type="entry name" value="MazE_antitoxin"/>
    <property type="match status" value="1"/>
</dbReference>
<dbReference type="EMBL" id="CP045119">
    <property type="protein sequence ID" value="QIN81312.1"/>
    <property type="molecule type" value="Genomic_DNA"/>
</dbReference>
<gene>
    <name evidence="3" type="ORF">GBA63_00750</name>
</gene>
<name>A0A6G8Q4B0_9ACTN</name>
<dbReference type="RefSeq" id="WP_407690823.1">
    <property type="nucleotide sequence ID" value="NZ_CP045119.1"/>
</dbReference>
<feature type="domain" description="SpoVT-AbrB" evidence="2">
    <location>
        <begin position="13"/>
        <end position="58"/>
    </location>
</feature>
<evidence type="ECO:0000256" key="1">
    <source>
        <dbReference type="PROSITE-ProRule" id="PRU01076"/>
    </source>
</evidence>
<dbReference type="AlphaFoldDB" id="A0A6G8Q4B0"/>
<dbReference type="InterPro" id="IPR037914">
    <property type="entry name" value="SpoVT-AbrB_sf"/>
</dbReference>
<proteinExistence type="predicted"/>
<dbReference type="PROSITE" id="PS51740">
    <property type="entry name" value="SPOVT_ABRB"/>
    <property type="match status" value="1"/>
</dbReference>
<keyword evidence="1 3" id="KW-0238">DNA-binding</keyword>
<dbReference type="NCBIfam" id="TIGR01439">
    <property type="entry name" value="lp_hng_hel_AbrB"/>
    <property type="match status" value="1"/>
</dbReference>
<dbReference type="SUPFAM" id="SSF89447">
    <property type="entry name" value="AbrB/MazE/MraZ-like"/>
    <property type="match status" value="1"/>
</dbReference>
<dbReference type="GO" id="GO:0003677">
    <property type="term" value="F:DNA binding"/>
    <property type="evidence" value="ECO:0007669"/>
    <property type="project" value="UniProtKB-UniRule"/>
</dbReference>
<dbReference type="Proteomes" id="UP000501452">
    <property type="component" value="Chromosome"/>
</dbReference>
<accession>A0A6G8Q4B0</accession>
<sequence length="96" mass="10899">MVRCVIEVRSAVLIRATLTSKGQLTIPKDVRDRLGLKSGDRVVFEFEDDFVRLRVERRKGLGELMGSLPATRPYPGKEAEREAARQYLVRKTLEGP</sequence>
<evidence type="ECO:0000259" key="2">
    <source>
        <dbReference type="PROSITE" id="PS51740"/>
    </source>
</evidence>
<dbReference type="Gene3D" id="2.10.260.10">
    <property type="match status" value="1"/>
</dbReference>
<dbReference type="InterPro" id="IPR007159">
    <property type="entry name" value="SpoVT-AbrB_dom"/>
</dbReference>
<organism evidence="3 4">
    <name type="scientific">Rubrobacter tropicus</name>
    <dbReference type="NCBI Taxonomy" id="2653851"/>
    <lineage>
        <taxon>Bacteria</taxon>
        <taxon>Bacillati</taxon>
        <taxon>Actinomycetota</taxon>
        <taxon>Rubrobacteria</taxon>
        <taxon>Rubrobacterales</taxon>
        <taxon>Rubrobacteraceae</taxon>
        <taxon>Rubrobacter</taxon>
    </lineage>
</organism>
<evidence type="ECO:0000313" key="3">
    <source>
        <dbReference type="EMBL" id="QIN81312.1"/>
    </source>
</evidence>
<reference evidence="3 4" key="1">
    <citation type="submission" date="2019-10" db="EMBL/GenBank/DDBJ databases">
        <title>Rubrobacter sp nov SCSIO 52090 isolated from a deep-sea sediment in the South China Sea.</title>
        <authorList>
            <person name="Chen R.W."/>
        </authorList>
    </citation>
    <scope>NUCLEOTIDE SEQUENCE [LARGE SCALE GENOMIC DNA]</scope>
    <source>
        <strain evidence="3 4">SCSIO 52909</strain>
    </source>
</reference>
<keyword evidence="4" id="KW-1185">Reference proteome</keyword>
<dbReference type="KEGG" id="rub:GBA63_00750"/>
<protein>
    <submittedName>
        <fullName evidence="3">AbrB/MazE/SpoVT family DNA-binding domain-containing protein</fullName>
    </submittedName>
</protein>
<dbReference type="SMART" id="SM00966">
    <property type="entry name" value="SpoVT_AbrB"/>
    <property type="match status" value="1"/>
</dbReference>
<evidence type="ECO:0000313" key="4">
    <source>
        <dbReference type="Proteomes" id="UP000501452"/>
    </source>
</evidence>